<feature type="compositionally biased region" description="Basic residues" evidence="1">
    <location>
        <begin position="282"/>
        <end position="293"/>
    </location>
</feature>
<gene>
    <name evidence="2" type="ORF">L249_6413</name>
</gene>
<dbReference type="EMBL" id="LKCN02000003">
    <property type="protein sequence ID" value="RCI14637.1"/>
    <property type="molecule type" value="Genomic_DNA"/>
</dbReference>
<feature type="region of interest" description="Disordered" evidence="1">
    <location>
        <begin position="277"/>
        <end position="297"/>
    </location>
</feature>
<feature type="compositionally biased region" description="Low complexity" evidence="1">
    <location>
        <begin position="214"/>
        <end position="249"/>
    </location>
</feature>
<organism evidence="2 3">
    <name type="scientific">Ophiocordyceps polyrhachis-furcata BCC 54312</name>
    <dbReference type="NCBI Taxonomy" id="1330021"/>
    <lineage>
        <taxon>Eukaryota</taxon>
        <taxon>Fungi</taxon>
        <taxon>Dikarya</taxon>
        <taxon>Ascomycota</taxon>
        <taxon>Pezizomycotina</taxon>
        <taxon>Sordariomycetes</taxon>
        <taxon>Hypocreomycetidae</taxon>
        <taxon>Hypocreales</taxon>
        <taxon>Ophiocordycipitaceae</taxon>
        <taxon>Ophiocordyceps</taxon>
    </lineage>
</organism>
<dbReference type="OrthoDB" id="5362269at2759"/>
<dbReference type="AlphaFoldDB" id="A0A367LJT4"/>
<evidence type="ECO:0000256" key="1">
    <source>
        <dbReference type="SAM" id="MobiDB-lite"/>
    </source>
</evidence>
<proteinExistence type="predicted"/>
<dbReference type="Proteomes" id="UP000253664">
    <property type="component" value="Unassembled WGS sequence"/>
</dbReference>
<evidence type="ECO:0000313" key="2">
    <source>
        <dbReference type="EMBL" id="RCI14637.1"/>
    </source>
</evidence>
<comment type="caution">
    <text evidence="2">The sequence shown here is derived from an EMBL/GenBank/DDBJ whole genome shotgun (WGS) entry which is preliminary data.</text>
</comment>
<dbReference type="STRING" id="1330021.A0A367LJT4"/>
<reference evidence="2 3" key="1">
    <citation type="journal article" date="2015" name="BMC Genomics">
        <title>Insights from the genome of Ophiocordyceps polyrhachis-furcata to pathogenicity and host specificity in insect fungi.</title>
        <authorList>
            <person name="Wichadakul D."/>
            <person name="Kobmoo N."/>
            <person name="Ingsriswang S."/>
            <person name="Tangphatsornruang S."/>
            <person name="Chantasingh D."/>
            <person name="Luangsa-ard J.J."/>
            <person name="Eurwilaichitr L."/>
        </authorList>
    </citation>
    <scope>NUCLEOTIDE SEQUENCE [LARGE SCALE GENOMIC DNA]</scope>
    <source>
        <strain evidence="2 3">BCC 54312</strain>
    </source>
</reference>
<sequence length="322" mass="34292">MERQRAIEPAVATESEAVARARPSGKELKEVLTVEEIRIVVRYPYFFFLGLRWEPTPNFKLTWMLPVGYNREGAPSGTKEVGGHPGLSNNARPYPLLLLPHMPPGRTGEVASHVPMPCFDGIKKLNAPIRTCAPTSTTAPRTMPTDNATAGEAQTMTASGGITQNHHRHHHDDDDDGDHHHHHHHHVGTTCSPHKDHWHCPAGVPSPTTPPPTASSSSGGKGSSKNNSGSASNAKASSSSTTSSPTSTGAAAHLLLPGSAAYAIFGAVAFLSIPHHGPLARPRGKSSAKKKKPTQSLVPATATAELVSRLFNLIQIEQEQEA</sequence>
<accession>A0A367LJT4</accession>
<feature type="region of interest" description="Disordered" evidence="1">
    <location>
        <begin position="162"/>
        <end position="249"/>
    </location>
</feature>
<keyword evidence="3" id="KW-1185">Reference proteome</keyword>
<name>A0A367LJT4_9HYPO</name>
<protein>
    <submittedName>
        <fullName evidence="2">Uncharacterized protein</fullName>
    </submittedName>
</protein>
<evidence type="ECO:0000313" key="3">
    <source>
        <dbReference type="Proteomes" id="UP000253664"/>
    </source>
</evidence>